<sequence>MRRDLEEHPLRIVEVGEQLQTWATDHVRVAGGLTAGQHHPPSPIAWDRCAGRDIGLRHRDDQHIALTEHPASPAALSLSRGTLPRGYDNFQRRIRCPTKIRPGLEMRSRLCA</sequence>
<proteinExistence type="predicted"/>
<evidence type="ECO:0000313" key="1">
    <source>
        <dbReference type="EMBL" id="GID43995.1"/>
    </source>
</evidence>
<comment type="caution">
    <text evidence="1">The sequence shown here is derived from an EMBL/GenBank/DDBJ whole genome shotgun (WGS) entry which is preliminary data.</text>
</comment>
<name>A0ABQ3WC88_9ACTN</name>
<reference evidence="1" key="1">
    <citation type="submission" date="2021-01" db="EMBL/GenBank/DDBJ databases">
        <title>Whole genome shotgun sequence of Actinoplanes capillaceus NBRC 16408.</title>
        <authorList>
            <person name="Komaki H."/>
            <person name="Tamura T."/>
        </authorList>
    </citation>
    <scope>NUCLEOTIDE SEQUENCE [LARGE SCALE GENOMIC DNA]</scope>
    <source>
        <strain evidence="1">NBRC 16408</strain>
    </source>
</reference>
<gene>
    <name evidence="1" type="ORF">Aca07nite_12700</name>
</gene>
<dbReference type="EMBL" id="BOMF01000019">
    <property type="protein sequence ID" value="GID43995.1"/>
    <property type="molecule type" value="Genomic_DNA"/>
</dbReference>
<accession>A0ABQ3WC88</accession>
<organism evidence="1">
    <name type="scientific">Actinoplanes campanulatus</name>
    <dbReference type="NCBI Taxonomy" id="113559"/>
    <lineage>
        <taxon>Bacteria</taxon>
        <taxon>Bacillati</taxon>
        <taxon>Actinomycetota</taxon>
        <taxon>Actinomycetes</taxon>
        <taxon>Micromonosporales</taxon>
        <taxon>Micromonosporaceae</taxon>
        <taxon>Actinoplanes</taxon>
    </lineage>
</organism>
<protein>
    <submittedName>
        <fullName evidence="1">Uncharacterized protein</fullName>
    </submittedName>
</protein>